<reference evidence="1" key="1">
    <citation type="submission" date="2018-11" db="EMBL/GenBank/DDBJ databases">
        <authorList>
            <person name="Alioto T."/>
            <person name="Alioto T."/>
        </authorList>
    </citation>
    <scope>NUCLEOTIDE SEQUENCE</scope>
</reference>
<dbReference type="AlphaFoldDB" id="A0A8B6F9Y8"/>
<protein>
    <submittedName>
        <fullName evidence="1">Uncharacterized protein</fullName>
    </submittedName>
</protein>
<dbReference type="Proteomes" id="UP000596742">
    <property type="component" value="Unassembled WGS sequence"/>
</dbReference>
<name>A0A8B6F9Y8_MYTGA</name>
<keyword evidence="2" id="KW-1185">Reference proteome</keyword>
<evidence type="ECO:0000313" key="2">
    <source>
        <dbReference type="Proteomes" id="UP000596742"/>
    </source>
</evidence>
<proteinExistence type="predicted"/>
<gene>
    <name evidence="1" type="ORF">MGAL_10B083984</name>
</gene>
<sequence>MPERTTTHVSPSGYPGEASWRGFIYSGRFYKKHHAQREPPTHVSPSLAIQDEFIGIRSIMLRENHQHMFHHPWLFRAVFYWYKNISQREPPHMFNWLIRILHHAQREPPTYSNNYGASCPERPTILILWSRERTTTYSNNYGASCPERPTQPILITMEHHARENHQPILNNYGASMPRENHQF</sequence>
<dbReference type="EMBL" id="UYJE01006370">
    <property type="protein sequence ID" value="VDI45506.1"/>
    <property type="molecule type" value="Genomic_DNA"/>
</dbReference>
<organism evidence="1 2">
    <name type="scientific">Mytilus galloprovincialis</name>
    <name type="common">Mediterranean mussel</name>
    <dbReference type="NCBI Taxonomy" id="29158"/>
    <lineage>
        <taxon>Eukaryota</taxon>
        <taxon>Metazoa</taxon>
        <taxon>Spiralia</taxon>
        <taxon>Lophotrochozoa</taxon>
        <taxon>Mollusca</taxon>
        <taxon>Bivalvia</taxon>
        <taxon>Autobranchia</taxon>
        <taxon>Pteriomorphia</taxon>
        <taxon>Mytilida</taxon>
        <taxon>Mytiloidea</taxon>
        <taxon>Mytilidae</taxon>
        <taxon>Mytilinae</taxon>
        <taxon>Mytilus</taxon>
    </lineage>
</organism>
<evidence type="ECO:0000313" key="1">
    <source>
        <dbReference type="EMBL" id="VDI45506.1"/>
    </source>
</evidence>
<accession>A0A8B6F9Y8</accession>
<comment type="caution">
    <text evidence="1">The sequence shown here is derived from an EMBL/GenBank/DDBJ whole genome shotgun (WGS) entry which is preliminary data.</text>
</comment>